<proteinExistence type="predicted"/>
<dbReference type="EMBL" id="BEZZ01000042">
    <property type="protein sequence ID" value="GCC23894.1"/>
    <property type="molecule type" value="Genomic_DNA"/>
</dbReference>
<dbReference type="AlphaFoldDB" id="A0A401S0G0"/>
<name>A0A401S0G0_CHIPU</name>
<organism evidence="2 3">
    <name type="scientific">Chiloscyllium punctatum</name>
    <name type="common">Brownbanded bambooshark</name>
    <name type="synonym">Hemiscyllium punctatum</name>
    <dbReference type="NCBI Taxonomy" id="137246"/>
    <lineage>
        <taxon>Eukaryota</taxon>
        <taxon>Metazoa</taxon>
        <taxon>Chordata</taxon>
        <taxon>Craniata</taxon>
        <taxon>Vertebrata</taxon>
        <taxon>Chondrichthyes</taxon>
        <taxon>Elasmobranchii</taxon>
        <taxon>Galeomorphii</taxon>
        <taxon>Galeoidea</taxon>
        <taxon>Orectolobiformes</taxon>
        <taxon>Hemiscylliidae</taxon>
        <taxon>Chiloscyllium</taxon>
    </lineage>
</organism>
<gene>
    <name evidence="2" type="ORF">chiPu_0002292</name>
</gene>
<reference evidence="2 3" key="1">
    <citation type="journal article" date="2018" name="Nat. Ecol. Evol.">
        <title>Shark genomes provide insights into elasmobranch evolution and the origin of vertebrates.</title>
        <authorList>
            <person name="Hara Y"/>
            <person name="Yamaguchi K"/>
            <person name="Onimaru K"/>
            <person name="Kadota M"/>
            <person name="Koyanagi M"/>
            <person name="Keeley SD"/>
            <person name="Tatsumi K"/>
            <person name="Tanaka K"/>
            <person name="Motone F"/>
            <person name="Kageyama Y"/>
            <person name="Nozu R"/>
            <person name="Adachi N"/>
            <person name="Nishimura O"/>
            <person name="Nakagawa R"/>
            <person name="Tanegashima C"/>
            <person name="Kiyatake I"/>
            <person name="Matsumoto R"/>
            <person name="Murakumo K"/>
            <person name="Nishida K"/>
            <person name="Terakita A"/>
            <person name="Kuratani S"/>
            <person name="Sato K"/>
            <person name="Hyodo S Kuraku.S."/>
        </authorList>
    </citation>
    <scope>NUCLEOTIDE SEQUENCE [LARGE SCALE GENOMIC DNA]</scope>
</reference>
<dbReference type="Proteomes" id="UP000287033">
    <property type="component" value="Unassembled WGS sequence"/>
</dbReference>
<protein>
    <submittedName>
        <fullName evidence="2">Uncharacterized protein</fullName>
    </submittedName>
</protein>
<evidence type="ECO:0000313" key="2">
    <source>
        <dbReference type="EMBL" id="GCC23894.1"/>
    </source>
</evidence>
<keyword evidence="3" id="KW-1185">Reference proteome</keyword>
<accession>A0A401S0G0</accession>
<comment type="caution">
    <text evidence="2">The sequence shown here is derived from an EMBL/GenBank/DDBJ whole genome shotgun (WGS) entry which is preliminary data.</text>
</comment>
<evidence type="ECO:0000313" key="3">
    <source>
        <dbReference type="Proteomes" id="UP000287033"/>
    </source>
</evidence>
<sequence length="112" mass="13179">MRLNAPRPERCVRARAKESLQAILARAPYFSNPLRYPLRKKKARRVCKWSKSERCEKRVRARRSLPPPPQPSLSTSRPEQCELERWDRVGWKSKLNFSTERCLCAHTSTDTN</sequence>
<evidence type="ECO:0000256" key="1">
    <source>
        <dbReference type="SAM" id="MobiDB-lite"/>
    </source>
</evidence>
<feature type="region of interest" description="Disordered" evidence="1">
    <location>
        <begin position="58"/>
        <end position="80"/>
    </location>
</feature>